<dbReference type="SUPFAM" id="SSF56954">
    <property type="entry name" value="Outer membrane efflux proteins (OEP)"/>
    <property type="match status" value="1"/>
</dbReference>
<evidence type="ECO:0000313" key="4">
    <source>
        <dbReference type="Proteomes" id="UP000286806"/>
    </source>
</evidence>
<dbReference type="AlphaFoldDB" id="A0A401JBJ1"/>
<dbReference type="PANTHER" id="PTHR30203:SF33">
    <property type="entry name" value="BLR4455 PROTEIN"/>
    <property type="match status" value="1"/>
</dbReference>
<keyword evidence="2" id="KW-0812">Transmembrane</keyword>
<gene>
    <name evidence="3" type="ORF">SFMTTN_0778</name>
</gene>
<name>A0A401JBJ1_9PROT</name>
<keyword evidence="4" id="KW-1185">Reference proteome</keyword>
<dbReference type="GO" id="GO:0015562">
    <property type="term" value="F:efflux transmembrane transporter activity"/>
    <property type="evidence" value="ECO:0007669"/>
    <property type="project" value="InterPro"/>
</dbReference>
<dbReference type="InterPro" id="IPR003423">
    <property type="entry name" value="OMP_efflux"/>
</dbReference>
<comment type="subcellular location">
    <subcellularLocation>
        <location evidence="2">Cell membrane</location>
        <topology evidence="2">Lipid-anchor</topology>
    </subcellularLocation>
</comment>
<reference evidence="3 4" key="1">
    <citation type="journal article" date="2019" name="Front. Microbiol.">
        <title>Genomes of Neutrophilic Sulfur-Oxidizing Chemolithoautotrophs Representing 9 Proteobacterial Species From 8 Genera.</title>
        <authorList>
            <person name="Watanabe T."/>
            <person name="Kojima H."/>
            <person name="Umezawa K."/>
            <person name="Hori C."/>
            <person name="Takasuka T.E."/>
            <person name="Kato Y."/>
            <person name="Fukui M."/>
        </authorList>
    </citation>
    <scope>NUCLEOTIDE SEQUENCE [LARGE SCALE GENOMIC DNA]</scope>
    <source>
        <strain evidence="3 4">TTN</strain>
    </source>
</reference>
<dbReference type="Proteomes" id="UP000286806">
    <property type="component" value="Unassembled WGS sequence"/>
</dbReference>
<keyword evidence="2" id="KW-1134">Transmembrane beta strand</keyword>
<dbReference type="GO" id="GO:0005886">
    <property type="term" value="C:plasma membrane"/>
    <property type="evidence" value="ECO:0007669"/>
    <property type="project" value="UniProtKB-SubCell"/>
</dbReference>
<keyword evidence="2" id="KW-0564">Palmitate</keyword>
<evidence type="ECO:0000313" key="3">
    <source>
        <dbReference type="EMBL" id="GBL44977.1"/>
    </source>
</evidence>
<comment type="caution">
    <text evidence="3">The sequence shown here is derived from an EMBL/GenBank/DDBJ whole genome shotgun (WGS) entry which is preliminary data.</text>
</comment>
<evidence type="ECO:0000256" key="1">
    <source>
        <dbReference type="ARBA" id="ARBA00007613"/>
    </source>
</evidence>
<dbReference type="InterPro" id="IPR010131">
    <property type="entry name" value="MdtP/NodT-like"/>
</dbReference>
<proteinExistence type="inferred from homology"/>
<dbReference type="NCBIfam" id="TIGR01845">
    <property type="entry name" value="outer_NodT"/>
    <property type="match status" value="1"/>
</dbReference>
<dbReference type="Pfam" id="PF02321">
    <property type="entry name" value="OEP"/>
    <property type="match status" value="2"/>
</dbReference>
<dbReference type="Gene3D" id="1.20.1600.10">
    <property type="entry name" value="Outer membrane efflux proteins (OEP)"/>
    <property type="match status" value="1"/>
</dbReference>
<evidence type="ECO:0000256" key="2">
    <source>
        <dbReference type="RuleBase" id="RU362097"/>
    </source>
</evidence>
<dbReference type="EMBL" id="BGOW01000004">
    <property type="protein sequence ID" value="GBL44977.1"/>
    <property type="molecule type" value="Genomic_DNA"/>
</dbReference>
<keyword evidence="2" id="KW-0472">Membrane</keyword>
<accession>A0A401JBJ1</accession>
<dbReference type="Gene3D" id="2.20.200.10">
    <property type="entry name" value="Outer membrane efflux proteins (OEP)"/>
    <property type="match status" value="1"/>
</dbReference>
<dbReference type="RefSeq" id="WP_189836269.1">
    <property type="nucleotide sequence ID" value="NZ_BGOW01000004.1"/>
</dbReference>
<dbReference type="PROSITE" id="PS51257">
    <property type="entry name" value="PROKAR_LIPOPROTEIN"/>
    <property type="match status" value="1"/>
</dbReference>
<comment type="similarity">
    <text evidence="1 2">Belongs to the outer membrane factor (OMF) (TC 1.B.17) family.</text>
</comment>
<sequence length="510" mass="53375">MTRSSVFIGLVPRSGALLLVAGSLSLFGCASVGPDFKQPAPPAVNGYTAQSLPAQTATAPDTEMGGAQRFVVGQAVSASWWKNFASPKLDTFIEQALRSSPSLEAAQATLRQAQQTYAAQAGSSQYPQVDANLGAQRTGTNNSGMGLKGGDRVFELYNAGVKVSYKLDLFGGNRRALEGYAAQTDYQQYQLEGARLTLAANVVTAAMMQAQYSAQISASEAILAAQQKQFGIAQQRLQLGAIARSEVLTLQTQVEQTRASIPPIRNKLDQTNHLLAVLAGQAPGAGEVPQFTLADFTLPSDLPVVIPSELVRQRPDIQASEALLHAASAQYGVVISNSYPQINLSANLGSQALLASSLFGAGSMIWGLAGQIVQPLFNAGLKAGVKSAEAGFDAAAANYRQTVLQALRNVADVLRALDNDAQTLQAQAAADASAQAALGLMQQQYQLGGASYLQLLTAQQQAQQTRINLIAAQTQRLTDTAALYQSMGGGWTTGVNQGATAPKSVSAAAD</sequence>
<keyword evidence="2" id="KW-0449">Lipoprotein</keyword>
<dbReference type="PANTHER" id="PTHR30203">
    <property type="entry name" value="OUTER MEMBRANE CATION EFFLUX PROTEIN"/>
    <property type="match status" value="1"/>
</dbReference>
<protein>
    <submittedName>
        <fullName evidence="3">Outer membrane efflux protein</fullName>
    </submittedName>
</protein>
<organism evidence="3 4">
    <name type="scientific">Sulfuriferula multivorans</name>
    <dbReference type="NCBI Taxonomy" id="1559896"/>
    <lineage>
        <taxon>Bacteria</taxon>
        <taxon>Pseudomonadati</taxon>
        <taxon>Pseudomonadota</taxon>
        <taxon>Betaproteobacteria</taxon>
        <taxon>Nitrosomonadales</taxon>
        <taxon>Sulfuricellaceae</taxon>
        <taxon>Sulfuriferula</taxon>
    </lineage>
</organism>